<keyword evidence="2" id="KW-1185">Reference proteome</keyword>
<dbReference type="EMBL" id="VTFT01000001">
    <property type="protein sequence ID" value="TYT26656.1"/>
    <property type="molecule type" value="Genomic_DNA"/>
</dbReference>
<protein>
    <submittedName>
        <fullName evidence="1">Uncharacterized protein</fullName>
    </submittedName>
</protein>
<accession>A0A5D4XPS7</accession>
<sequence>MQAADVSSGPVAAPPLAIFVGRLLSIEEVDTDCGENCAPFDSGYVLVYQPLKSMEGGPLPSPVRVQFFGHYGLPSFARFDTALLFVFLGEHQDVLARYLGFPVAQTADGRWAYCPDTHPDDTSPRDRSLARITFARKVEATDAEIPQDDARHRFTRRDAMRPGIRHCAAGMHAEDLVRLHAPDAEPGYLRVWQF</sequence>
<dbReference type="AlphaFoldDB" id="A0A5D4XPS7"/>
<dbReference type="OrthoDB" id="6023725at2"/>
<name>A0A5D4XPS7_9GAMM</name>
<dbReference type="Proteomes" id="UP000324973">
    <property type="component" value="Unassembled WGS sequence"/>
</dbReference>
<organism evidence="1 2">
    <name type="scientific">Luteimonas viscosa</name>
    <dbReference type="NCBI Taxonomy" id="1132694"/>
    <lineage>
        <taxon>Bacteria</taxon>
        <taxon>Pseudomonadati</taxon>
        <taxon>Pseudomonadota</taxon>
        <taxon>Gammaproteobacteria</taxon>
        <taxon>Lysobacterales</taxon>
        <taxon>Lysobacteraceae</taxon>
        <taxon>Luteimonas</taxon>
    </lineage>
</organism>
<evidence type="ECO:0000313" key="2">
    <source>
        <dbReference type="Proteomes" id="UP000324973"/>
    </source>
</evidence>
<proteinExistence type="predicted"/>
<gene>
    <name evidence="1" type="ORF">FZO89_10510</name>
</gene>
<reference evidence="1 2" key="1">
    <citation type="submission" date="2019-08" db="EMBL/GenBank/DDBJ databases">
        <title>Luteimonas viscosus sp. nov., isolated from soil of a sunflower field.</title>
        <authorList>
            <person name="Jianli Z."/>
            <person name="Ying Z."/>
        </authorList>
    </citation>
    <scope>NUCLEOTIDE SEQUENCE [LARGE SCALE GENOMIC DNA]</scope>
    <source>
        <strain evidence="1 2">XBU10</strain>
    </source>
</reference>
<comment type="caution">
    <text evidence="1">The sequence shown here is derived from an EMBL/GenBank/DDBJ whole genome shotgun (WGS) entry which is preliminary data.</text>
</comment>
<evidence type="ECO:0000313" key="1">
    <source>
        <dbReference type="EMBL" id="TYT26656.1"/>
    </source>
</evidence>
<dbReference type="RefSeq" id="WP_149103211.1">
    <property type="nucleotide sequence ID" value="NZ_VTFT01000001.1"/>
</dbReference>